<dbReference type="GO" id="GO:0003677">
    <property type="term" value="F:DNA binding"/>
    <property type="evidence" value="ECO:0007669"/>
    <property type="project" value="InterPro"/>
</dbReference>
<evidence type="ECO:0000313" key="11">
    <source>
        <dbReference type="EMBL" id="KAK9144130.1"/>
    </source>
</evidence>
<keyword evidence="4" id="KW-0808">Transferase</keyword>
<dbReference type="GO" id="GO:0003899">
    <property type="term" value="F:DNA-directed RNA polymerase activity"/>
    <property type="evidence" value="ECO:0007669"/>
    <property type="project" value="UniProtKB-EC"/>
</dbReference>
<dbReference type="InterPro" id="IPR046950">
    <property type="entry name" value="DNA-dir_Rpol_C_phage-type"/>
</dbReference>
<dbReference type="InterPro" id="IPR002092">
    <property type="entry name" value="DNA-dir_Rpol_phage-type"/>
</dbReference>
<keyword evidence="12" id="KW-1185">Reference proteome</keyword>
<evidence type="ECO:0000256" key="5">
    <source>
        <dbReference type="ARBA" id="ARBA00022695"/>
    </source>
</evidence>
<dbReference type="AlphaFoldDB" id="A0AAP0PJX7"/>
<evidence type="ECO:0000256" key="8">
    <source>
        <dbReference type="ARBA" id="ARBA00048552"/>
    </source>
</evidence>
<dbReference type="Pfam" id="PF00940">
    <property type="entry name" value="RNA_pol"/>
    <property type="match status" value="2"/>
</dbReference>
<protein>
    <recommendedName>
        <fullName evidence="2">DNA-directed RNA polymerase</fullName>
        <ecNumber evidence="2">2.7.7.6</ecNumber>
    </recommendedName>
</protein>
<accession>A0AAP0PJX7</accession>
<dbReference type="Gene3D" id="1.10.287.280">
    <property type="match status" value="1"/>
</dbReference>
<feature type="region of interest" description="Disordered" evidence="9">
    <location>
        <begin position="377"/>
        <end position="402"/>
    </location>
</feature>
<dbReference type="Gene3D" id="1.10.1320.10">
    <property type="entry name" value="DNA-directed RNA polymerase, N-terminal domain"/>
    <property type="match status" value="1"/>
</dbReference>
<evidence type="ECO:0000256" key="3">
    <source>
        <dbReference type="ARBA" id="ARBA00022478"/>
    </source>
</evidence>
<name>A0AAP0PJX7_9MAGN</name>
<comment type="similarity">
    <text evidence="1">Belongs to the phage and mitochondrial RNA polymerase family.</text>
</comment>
<dbReference type="Gene3D" id="1.10.150.20">
    <property type="entry name" value="5' to 3' exonuclease, C-terminal subdomain"/>
    <property type="match status" value="1"/>
</dbReference>
<evidence type="ECO:0000256" key="9">
    <source>
        <dbReference type="SAM" id="MobiDB-lite"/>
    </source>
</evidence>
<dbReference type="EC" id="2.7.7.6" evidence="2"/>
<keyword evidence="6" id="KW-0809">Transit peptide</keyword>
<evidence type="ECO:0000256" key="7">
    <source>
        <dbReference type="ARBA" id="ARBA00023163"/>
    </source>
</evidence>
<dbReference type="SUPFAM" id="SSF56672">
    <property type="entry name" value="DNA/RNA polymerases"/>
    <property type="match status" value="1"/>
</dbReference>
<evidence type="ECO:0000256" key="4">
    <source>
        <dbReference type="ARBA" id="ARBA00022679"/>
    </source>
</evidence>
<evidence type="ECO:0000256" key="2">
    <source>
        <dbReference type="ARBA" id="ARBA00012418"/>
    </source>
</evidence>
<evidence type="ECO:0000256" key="1">
    <source>
        <dbReference type="ARBA" id="ARBA00009493"/>
    </source>
</evidence>
<evidence type="ECO:0000256" key="6">
    <source>
        <dbReference type="ARBA" id="ARBA00022946"/>
    </source>
</evidence>
<dbReference type="SMART" id="SM01311">
    <property type="entry name" value="RPOL_N"/>
    <property type="match status" value="1"/>
</dbReference>
<gene>
    <name evidence="11" type="ORF">Sjap_004033</name>
</gene>
<keyword evidence="7" id="KW-0804">Transcription</keyword>
<dbReference type="EMBL" id="JBBNAE010000002">
    <property type="protein sequence ID" value="KAK9144130.1"/>
    <property type="molecule type" value="Genomic_DNA"/>
</dbReference>
<dbReference type="GO" id="GO:0006390">
    <property type="term" value="P:mitochondrial transcription"/>
    <property type="evidence" value="ECO:0007669"/>
    <property type="project" value="TreeGrafter"/>
</dbReference>
<keyword evidence="3" id="KW-0240">DNA-directed RNA polymerase</keyword>
<dbReference type="FunFam" id="1.10.287.280:FF:000001">
    <property type="entry name" value="DNA-directed RNA polymerase"/>
    <property type="match status" value="1"/>
</dbReference>
<evidence type="ECO:0000259" key="10">
    <source>
        <dbReference type="SMART" id="SM01311"/>
    </source>
</evidence>
<dbReference type="InterPro" id="IPR037159">
    <property type="entry name" value="RNA_POL_N_sf"/>
</dbReference>
<dbReference type="InterPro" id="IPR029262">
    <property type="entry name" value="RPOL_N"/>
</dbReference>
<comment type="catalytic activity">
    <reaction evidence="8">
        <text>RNA(n) + a ribonucleoside 5'-triphosphate = RNA(n+1) + diphosphate</text>
        <dbReference type="Rhea" id="RHEA:21248"/>
        <dbReference type="Rhea" id="RHEA-COMP:14527"/>
        <dbReference type="Rhea" id="RHEA-COMP:17342"/>
        <dbReference type="ChEBI" id="CHEBI:33019"/>
        <dbReference type="ChEBI" id="CHEBI:61557"/>
        <dbReference type="ChEBI" id="CHEBI:140395"/>
        <dbReference type="EC" id="2.7.7.6"/>
    </reaction>
</comment>
<dbReference type="InterPro" id="IPR043502">
    <property type="entry name" value="DNA/RNA_pol_sf"/>
</dbReference>
<organism evidence="11 12">
    <name type="scientific">Stephania japonica</name>
    <dbReference type="NCBI Taxonomy" id="461633"/>
    <lineage>
        <taxon>Eukaryota</taxon>
        <taxon>Viridiplantae</taxon>
        <taxon>Streptophyta</taxon>
        <taxon>Embryophyta</taxon>
        <taxon>Tracheophyta</taxon>
        <taxon>Spermatophyta</taxon>
        <taxon>Magnoliopsida</taxon>
        <taxon>Ranunculales</taxon>
        <taxon>Menispermaceae</taxon>
        <taxon>Menispermoideae</taxon>
        <taxon>Cissampelideae</taxon>
        <taxon>Stephania</taxon>
    </lineage>
</organism>
<dbReference type="PANTHER" id="PTHR10102:SF0">
    <property type="entry name" value="DNA-DIRECTED RNA POLYMERASE, MITOCHONDRIAL"/>
    <property type="match status" value="1"/>
</dbReference>
<dbReference type="Proteomes" id="UP001417504">
    <property type="component" value="Unassembled WGS sequence"/>
</dbReference>
<keyword evidence="5" id="KW-0548">Nucleotidyltransferase</keyword>
<dbReference type="Pfam" id="PF14700">
    <property type="entry name" value="RPOL_N"/>
    <property type="match status" value="2"/>
</dbReference>
<dbReference type="PANTHER" id="PTHR10102">
    <property type="entry name" value="DNA-DIRECTED RNA POLYMERASE, MITOCHONDRIAL"/>
    <property type="match status" value="1"/>
</dbReference>
<comment type="caution">
    <text evidence="11">The sequence shown here is derived from an EMBL/GenBank/DDBJ whole genome shotgun (WGS) entry which is preliminary data.</text>
</comment>
<sequence length="990" mass="111046">MLQSGVTPSLTLLRSHLPPLLHHRGSIVFTNQSILRERLSHSLSLVVVGVVFVRSSPIIRSHYVAERVAHEALSRSPSFARALNPCKFQGLSKISNFSEKTSHFEIKTCASTDFVESTFSRDVELSLNEEIRESPNSSRFRYPFGCFGLGLGGIVVSRGDIVDALMSSISVRAFSTSVEAISAESDEDGCGVNEIQEEMGKEEGDCKVGKKRSRYLGYGISVRKYQLLKKRQVKIETEAWEQAAKEYKELVDEMCKNKLSPNLPYIKMLFLGWFEPLCDRISVEQELFRERKLKEGYAPYMDQLPAEMMSVITMHKLMGLLMTGGEHGRATGGEHGRVRVIQAACHIGEAIENEFVGAYCFSIMPLIGTGQDTQVVGQNKEQLEEKLSKEGSGPEADDAKEKGNLRNKVLDLMKKKKLHQLRQIVRREDSKPWGQAARIKVGAHLLDLLMQTAYIQPPANQAPDSTPEIHPAFRRSLVTSRETNFDQGAYFFLPSYIMRTRGGSRQREAVKRASQKQLSSIFEALDTLGSTKWRINRRVLNVIERLWSSGGGLAGLVDSEDVARKMKEEDGFFYPHNLDFRGRAYPIHPHLNHLGSDLCRGTLEFAEGRPLGKSGLRWLKIHIANLYAGGVDKISHEGRITFTENHLDDIYDSAEEPLEGKRWWLGAEDPFQCLAACINISEALRSSSPETAVSHLPVHQGNWPKGIYVYAFSFQDGSCNGLQHYAALGRDTLGATAVNLVDGEKPADVYSGIAARVLKIVRQDALEDRATDLNAQRAKLLIDQVDRKLVKQTVMTSVYGVTYIGARQQIKRRLKERGAIGDDTELFGVSCYAAKVVASENQPVQWVTPIGLPVVQPYRKLRSHSVKTSLQTLNLRRETDKVLAERQRTAFPPNFIHSLDGSHMMMTAVACKRAGLNFAGVHDSYWTHACDVDTMNRILREKFVELYEMPILENLLESFQQAFPGLTFPPLPKRGNFDLKEVLGSTYFFN</sequence>
<dbReference type="GO" id="GO:0034245">
    <property type="term" value="C:mitochondrial DNA-directed RNA polymerase complex"/>
    <property type="evidence" value="ECO:0007669"/>
    <property type="project" value="TreeGrafter"/>
</dbReference>
<dbReference type="Gene3D" id="3.30.70.370">
    <property type="match status" value="1"/>
</dbReference>
<reference evidence="11 12" key="1">
    <citation type="submission" date="2024-01" db="EMBL/GenBank/DDBJ databases">
        <title>Genome assemblies of Stephania.</title>
        <authorList>
            <person name="Yang L."/>
        </authorList>
    </citation>
    <scope>NUCLEOTIDE SEQUENCE [LARGE SCALE GENOMIC DNA]</scope>
    <source>
        <strain evidence="11">QJT</strain>
        <tissue evidence="11">Leaf</tissue>
    </source>
</reference>
<feature type="domain" description="DNA-directed RNA polymerase N-terminal" evidence="10">
    <location>
        <begin position="230"/>
        <end position="530"/>
    </location>
</feature>
<evidence type="ECO:0000313" key="12">
    <source>
        <dbReference type="Proteomes" id="UP001417504"/>
    </source>
</evidence>
<proteinExistence type="inferred from homology"/>
<dbReference type="PROSITE" id="PS00489">
    <property type="entry name" value="RNA_POL_PHAGE_2"/>
    <property type="match status" value="1"/>
</dbReference>